<feature type="region of interest" description="Disordered" evidence="7">
    <location>
        <begin position="385"/>
        <end position="454"/>
    </location>
</feature>
<evidence type="ECO:0000256" key="7">
    <source>
        <dbReference type="SAM" id="MobiDB-lite"/>
    </source>
</evidence>
<evidence type="ECO:0000313" key="11">
    <source>
        <dbReference type="Proteomes" id="UP001190700"/>
    </source>
</evidence>
<keyword evidence="5 8" id="KW-0472">Membrane</keyword>
<feature type="repeat" description="RCC1" evidence="6">
    <location>
        <begin position="81"/>
        <end position="134"/>
    </location>
</feature>
<dbReference type="PROSITE" id="PS50012">
    <property type="entry name" value="RCC1_3"/>
    <property type="match status" value="5"/>
</dbReference>
<feature type="region of interest" description="Disordered" evidence="7">
    <location>
        <begin position="708"/>
        <end position="729"/>
    </location>
</feature>
<dbReference type="Gene3D" id="2.130.10.30">
    <property type="entry name" value="Regulator of chromosome condensation 1/beta-lactamase-inhibitor protein II"/>
    <property type="match status" value="2"/>
</dbReference>
<feature type="repeat" description="RCC1" evidence="6">
    <location>
        <begin position="524"/>
        <end position="571"/>
    </location>
</feature>
<feature type="compositionally biased region" description="Basic residues" evidence="7">
    <location>
        <begin position="306"/>
        <end position="315"/>
    </location>
</feature>
<dbReference type="Proteomes" id="UP001190700">
    <property type="component" value="Unassembled WGS sequence"/>
</dbReference>
<evidence type="ECO:0000259" key="9">
    <source>
        <dbReference type="Pfam" id="PF02010"/>
    </source>
</evidence>
<dbReference type="PRINTS" id="PR01217">
    <property type="entry name" value="PRICHEXTENSN"/>
</dbReference>
<feature type="region of interest" description="Disordered" evidence="7">
    <location>
        <begin position="275"/>
        <end position="336"/>
    </location>
</feature>
<feature type="repeat" description="RCC1" evidence="6">
    <location>
        <begin position="474"/>
        <end position="523"/>
    </location>
</feature>
<evidence type="ECO:0000256" key="8">
    <source>
        <dbReference type="SAM" id="Phobius"/>
    </source>
</evidence>
<feature type="region of interest" description="Disordered" evidence="7">
    <location>
        <begin position="2310"/>
        <end position="2338"/>
    </location>
</feature>
<feature type="transmembrane region" description="Helical" evidence="8">
    <location>
        <begin position="2570"/>
        <end position="2588"/>
    </location>
</feature>
<feature type="compositionally biased region" description="Low complexity" evidence="7">
    <location>
        <begin position="409"/>
        <end position="453"/>
    </location>
</feature>
<evidence type="ECO:0000256" key="6">
    <source>
        <dbReference type="PROSITE-ProRule" id="PRU00235"/>
    </source>
</evidence>
<dbReference type="GO" id="GO:0005886">
    <property type="term" value="C:plasma membrane"/>
    <property type="evidence" value="ECO:0007669"/>
    <property type="project" value="TreeGrafter"/>
</dbReference>
<feature type="region of interest" description="Disordered" evidence="7">
    <location>
        <begin position="1926"/>
        <end position="1984"/>
    </location>
</feature>
<dbReference type="GO" id="GO:0005261">
    <property type="term" value="F:monoatomic cation channel activity"/>
    <property type="evidence" value="ECO:0007669"/>
    <property type="project" value="TreeGrafter"/>
</dbReference>
<protein>
    <recommendedName>
        <fullName evidence="9">PKD/REJ-like domain-containing protein</fullName>
    </recommendedName>
</protein>
<keyword evidence="11" id="KW-1185">Reference proteome</keyword>
<feature type="compositionally biased region" description="Pro residues" evidence="7">
    <location>
        <begin position="318"/>
        <end position="330"/>
    </location>
</feature>
<accession>A0AAE0GKF0</accession>
<dbReference type="EMBL" id="LGRX02004724">
    <property type="protein sequence ID" value="KAK3279684.1"/>
    <property type="molecule type" value="Genomic_DNA"/>
</dbReference>
<feature type="transmembrane region" description="Helical" evidence="8">
    <location>
        <begin position="2419"/>
        <end position="2437"/>
    </location>
</feature>
<feature type="transmembrane region" description="Helical" evidence="8">
    <location>
        <begin position="1789"/>
        <end position="1809"/>
    </location>
</feature>
<dbReference type="PANTHER" id="PTHR46730">
    <property type="entry name" value="POLYCYSTIN-1"/>
    <property type="match status" value="1"/>
</dbReference>
<evidence type="ECO:0000256" key="3">
    <source>
        <dbReference type="ARBA" id="ARBA00022737"/>
    </source>
</evidence>
<feature type="region of interest" description="Disordered" evidence="7">
    <location>
        <begin position="1281"/>
        <end position="1303"/>
    </location>
</feature>
<dbReference type="GO" id="GO:0006816">
    <property type="term" value="P:calcium ion transport"/>
    <property type="evidence" value="ECO:0007669"/>
    <property type="project" value="TreeGrafter"/>
</dbReference>
<sequence length="2770" mass="296597">MLAYACVTLTCDADVCHRRGTLACLPGFAPGATFHVYNEFQFLDMGCTIPTTTTPTTALPSASPTTRSPTTMVPTKGLSPSNFQAFGCGANTQGVFGLGSGADASYAAAQSIMAGLVVVKVASGHDHALYLTRGGEVYAAGGNAYGQLGLGSSANQSAAVVVRFSGAEDGVGASFIAAGRFFSLFLLSDGTCMSAGYNHVGQLGNGRTWGVDPSLSPTACMYGYEVADISAGLEHSLFLTTDKRAFAAGSNMFGQLGNGEVTTQPNSLATEISVLLSAPPPPPSPPPPPNPPSPRLHLSPPPHCPGRLHLHHRRPSLSPAPPSSPPPPTPTAAHVRPSALPSTIAATTSKPAAAPFPPSPPPAPCPPPPYSPPPPGFASSPSPPWYWFSPPPQPPPPQFSTPSPPPSTALPTAQPATLAPVTRSPASAASTSPTSRSNLTFSPTSTPTVAPTSREYPVQISAGGRHSMVLMSDGSVYTFGDNANWQLGDLSTINRPTITPVVPDLTIAKVFAGYAHSFFLTQGGSLYAVGDNSWGQLSTGQRGNLTRPAAVMHNVSDVSTGEAHSAFLVTTAAGRSMYASGKNDQGQLCDGTTIQRLSAVRSASSVTVGTVAVSGGGDTPFTLIQSNEMTQAPTTETPTTGMPTTAPTLGPTVTFTASPTESSSLPTAPPTNATLAPFGHITLAPLAPSETAAPITSAPTNLLTSNPPTSLSLPPMPPSVPSTSPACRGPPCRRQHHECHGGQPDDQSHRIPVHVIAHAITCADTPCFEGVTCVDTPDASQNFNCSRCPGGHAGDGISCTRCELVASITGDNTNSEPVSRAQGLSYYASHAAYAPECTPASAYYATWSLVTDPAGEVVSLNPDSTYSDTYTLTIPAYSLALGNYSVTVQVCDGEGTGSYCGVSSARSLQVASQPLTATIKGADAEIGQENVIQVDGTLSTDPDDPNDEEAPMQYTWGCALDSGGACYLPEYQGGELVDLGTAATTPQFQLAGVQAGERYTLSLAVSKVTEAAGSRSTSTTSYLVVKTGMIPRVIVDPQPNKVSPSSKLTLEAQVESEGVEGTLQQNWECNDTSIDLDNRVDVAASPRTAVTLVLYANALIAGAAYSFTLSATDSNGAGYGQVQVVVNTAPRNGTLTVTPAVGVALDTQFVVTASGWLDEDLPLEYIFQWASGSEVQQLSTDFSPFDEQSVVLPAGADADNNEIVLQVMVRDSYGAVCKAPAETIAVVTWPVVAEDQLTDYSGNKVSEAEVLMSQGDTDGVMQNVKGLSQLLNDPALAARRQRRRRLSQADGAAPSDDTTAELQGQRETMVRLVAQVLNDVPKSATSLQSIVETVPLLVERPEEVSAGSWEESLQIANTVGSQGAEVSDGSSEAVVASLSKLALSASVVNASSAAASNQSAYAALQQATRNLARSQLSQLATEETALAYSSENIRMTVQRDDPSDPSCRLYTEPLSVEVRCFCLPAGPLPQLCRASALRPCPCGRARLCAHGACSALRCAPLAALRDWPYFGVRASMRARRRLPRQRRRHAARAGSGSEGGSMVDPLPAGVFNNSNVSAAVSTSLLAFSFDPHAGAAAEVEGVTQGATLQGGVTELTFEDADARVSVSNLTTPITFVMPINRSFSIEYGEGFGCFFWDEAAAAYLDEGCAAIPNPRPSGSTLAWKANFSLEDPATPYLNMGWEAVGGADGCVEVFEPPPLSGEYRYPLVRRYTVNSTASSCELHANGSLTACYWDADTQTFLGDGCVVITQVDCMCTHATDFGVANQEPIKLKVRVEPPTLNDIWAIRNLVLICLSILFFMFCGSLLLAWENEKARSKLLSKLQNPSCGFQAESPNGTWTWSLTKSKHLLHNLGVEMQTKQDMGMECLNGGTLEILGATFGIPFLRIYLSLPLDEIRSVKSEKFVSAKQHLAGLSWRMTSALMMRPKLPLRDPPSEEASEGPEKWGQTRSPASLKSAWAVHPNPDAAPASRNPEEPGGGSSDDSEVLEVTGQPVAESLIEGIFSAPLPQPRDDAAPFAAEHVNGTAMARPPTSLLGSHLVLAFLCVHRVIPTQLLYQKVAEADALLAGTTGIRGRDFRSMYSLFKVMFDDSLVTAGWYQRSFVWKAMFTQSVDGSWSDYNTYARTFSHILLSDDEHSETYSHPYSFFWDAVAATMPVMLRTLTVSAVAVADGSAPIDKLAVWTTLLIIARLDDLDFMWAEPTADGMGIHTVVDRAVTYLRHVAQRDVRFAAIMPDLEEKAKEQVGVWKATFSQHRGEEMKKLVANIKLRLTLGLRVQALWVGVTRFFFKVLRYHATFQIFMVRPGAPPRRSVQRSAVHAPRAASMRPRTTRWPRPGVDASPGLRSCARRALPEPSGGLRAAARQLHAPGPARRLSHTIRLEAAFDLRPGPSRLWSSDAAAGVSPDPEVPGGAPLTASMRLMVLSVVFYGTLLITIWFFESRSSYCCADFRTSLGCDPNLDAQCRGLEASCAQLYDVYPEEADNFDCRHFPDVRQWSHQLVCILIPTSIMQPIVLTLITLFRMASKAHVEIRWHCVDIFDQIRELLPGSNNRHWRRSTLLGRRSVMDKFYSFYYNPLGVLVQLFSSRLVVNNDDERRRQQTVKFGQAWQRKAAEKSEVVQERRLKAFKLDKEQGVLSERFELAGWMGAIITLAIFTYFIFNYAVALYNNIGEDSQNVYIIKWVQNRVVDIVVRDFNRPISLLAQTWALGVIYKVFLRDTMVLEVLETDADDVSMGLSQTLSVILKDSDFQSEFGLEFANMDFVADDTITGFE</sequence>
<name>A0AAE0GKF0_9CHLO</name>
<keyword evidence="4 8" id="KW-1133">Transmembrane helix</keyword>
<gene>
    <name evidence="10" type="ORF">CYMTET_12443</name>
</gene>
<dbReference type="InterPro" id="IPR002859">
    <property type="entry name" value="PKD/REJ-like"/>
</dbReference>
<dbReference type="Pfam" id="PF13540">
    <property type="entry name" value="RCC1_2"/>
    <property type="match status" value="5"/>
</dbReference>
<dbReference type="InterPro" id="IPR000408">
    <property type="entry name" value="Reg_chr_condens"/>
</dbReference>
<dbReference type="InterPro" id="IPR009091">
    <property type="entry name" value="RCC1/BLIP-II"/>
</dbReference>
<feature type="transmembrane region" description="Helical" evidence="8">
    <location>
        <begin position="2640"/>
        <end position="2658"/>
    </location>
</feature>
<reference evidence="10 11" key="1">
    <citation type="journal article" date="2015" name="Genome Biol. Evol.">
        <title>Comparative Genomics of a Bacterivorous Green Alga Reveals Evolutionary Causalities and Consequences of Phago-Mixotrophic Mode of Nutrition.</title>
        <authorList>
            <person name="Burns J.A."/>
            <person name="Paasch A."/>
            <person name="Narechania A."/>
            <person name="Kim E."/>
        </authorList>
    </citation>
    <scope>NUCLEOTIDE SEQUENCE [LARGE SCALE GENOMIC DNA]</scope>
    <source>
        <strain evidence="10 11">PLY_AMNH</strain>
    </source>
</reference>
<feature type="repeat" description="RCC1" evidence="6">
    <location>
        <begin position="190"/>
        <end position="242"/>
    </location>
</feature>
<feature type="domain" description="PKD/REJ-like" evidence="9">
    <location>
        <begin position="834"/>
        <end position="1264"/>
    </location>
</feature>
<keyword evidence="2 8" id="KW-0812">Transmembrane</keyword>
<feature type="compositionally biased region" description="Pro residues" evidence="7">
    <location>
        <begin position="385"/>
        <end position="408"/>
    </location>
</feature>
<keyword evidence="3" id="KW-0677">Repeat</keyword>
<evidence type="ECO:0000256" key="4">
    <source>
        <dbReference type="ARBA" id="ARBA00022989"/>
    </source>
</evidence>
<dbReference type="SUPFAM" id="SSF50985">
    <property type="entry name" value="RCC1/BLIP-II"/>
    <property type="match status" value="2"/>
</dbReference>
<proteinExistence type="predicted"/>
<comment type="caution">
    <text evidence="10">The sequence shown here is derived from an EMBL/GenBank/DDBJ whole genome shotgun (WGS) entry which is preliminary data.</text>
</comment>
<dbReference type="PANTHER" id="PTHR46730:SF1">
    <property type="entry name" value="PLAT DOMAIN-CONTAINING PROTEIN"/>
    <property type="match status" value="1"/>
</dbReference>
<organism evidence="10 11">
    <name type="scientific">Cymbomonas tetramitiformis</name>
    <dbReference type="NCBI Taxonomy" id="36881"/>
    <lineage>
        <taxon>Eukaryota</taxon>
        <taxon>Viridiplantae</taxon>
        <taxon>Chlorophyta</taxon>
        <taxon>Pyramimonadophyceae</taxon>
        <taxon>Pyramimonadales</taxon>
        <taxon>Pyramimonadaceae</taxon>
        <taxon>Cymbomonas</taxon>
    </lineage>
</organism>
<dbReference type="Pfam" id="PF02010">
    <property type="entry name" value="REJ"/>
    <property type="match status" value="1"/>
</dbReference>
<evidence type="ECO:0000256" key="2">
    <source>
        <dbReference type="ARBA" id="ARBA00022692"/>
    </source>
</evidence>
<dbReference type="PROSITE" id="PS00626">
    <property type="entry name" value="RCC1_2"/>
    <property type="match status" value="2"/>
</dbReference>
<feature type="compositionally biased region" description="Basic residues" evidence="7">
    <location>
        <begin position="1521"/>
        <end position="1531"/>
    </location>
</feature>
<feature type="compositionally biased region" description="Pro residues" evidence="7">
    <location>
        <begin position="278"/>
        <end position="304"/>
    </location>
</feature>
<evidence type="ECO:0000256" key="5">
    <source>
        <dbReference type="ARBA" id="ARBA00023136"/>
    </source>
</evidence>
<evidence type="ECO:0000313" key="10">
    <source>
        <dbReference type="EMBL" id="KAK3279684.1"/>
    </source>
</evidence>
<comment type="subcellular location">
    <subcellularLocation>
        <location evidence="1">Membrane</location>
    </subcellularLocation>
</comment>
<feature type="region of interest" description="Disordered" evidence="7">
    <location>
        <begin position="1521"/>
        <end position="1541"/>
    </location>
</feature>
<feature type="transmembrane region" description="Helical" evidence="8">
    <location>
        <begin position="2496"/>
        <end position="2519"/>
    </location>
</feature>
<feature type="repeat" description="RCC1" evidence="6">
    <location>
        <begin position="135"/>
        <end position="189"/>
    </location>
</feature>
<evidence type="ECO:0000256" key="1">
    <source>
        <dbReference type="ARBA" id="ARBA00004370"/>
    </source>
</evidence>